<evidence type="ECO:0000313" key="2">
    <source>
        <dbReference type="EMBL" id="EKX52794.1"/>
    </source>
</evidence>
<dbReference type="Proteomes" id="UP000011087">
    <property type="component" value="Unassembled WGS sequence"/>
</dbReference>
<name>L1JWV5_GUITC</name>
<gene>
    <name evidence="2" type="ORF">GUITHDRAFT_150439</name>
</gene>
<reference evidence="2 4" key="1">
    <citation type="journal article" date="2012" name="Nature">
        <title>Algal genomes reveal evolutionary mosaicism and the fate of nucleomorphs.</title>
        <authorList>
            <consortium name="DOE Joint Genome Institute"/>
            <person name="Curtis B.A."/>
            <person name="Tanifuji G."/>
            <person name="Burki F."/>
            <person name="Gruber A."/>
            <person name="Irimia M."/>
            <person name="Maruyama S."/>
            <person name="Arias M.C."/>
            <person name="Ball S.G."/>
            <person name="Gile G.H."/>
            <person name="Hirakawa Y."/>
            <person name="Hopkins J.F."/>
            <person name="Kuo A."/>
            <person name="Rensing S.A."/>
            <person name="Schmutz J."/>
            <person name="Symeonidi A."/>
            <person name="Elias M."/>
            <person name="Eveleigh R.J."/>
            <person name="Herman E.K."/>
            <person name="Klute M.J."/>
            <person name="Nakayama T."/>
            <person name="Obornik M."/>
            <person name="Reyes-Prieto A."/>
            <person name="Armbrust E.V."/>
            <person name="Aves S.J."/>
            <person name="Beiko R.G."/>
            <person name="Coutinho P."/>
            <person name="Dacks J.B."/>
            <person name="Durnford D.G."/>
            <person name="Fast N.M."/>
            <person name="Green B.R."/>
            <person name="Grisdale C.J."/>
            <person name="Hempel F."/>
            <person name="Henrissat B."/>
            <person name="Hoppner M.P."/>
            <person name="Ishida K."/>
            <person name="Kim E."/>
            <person name="Koreny L."/>
            <person name="Kroth P.G."/>
            <person name="Liu Y."/>
            <person name="Malik S.B."/>
            <person name="Maier U.G."/>
            <person name="McRose D."/>
            <person name="Mock T."/>
            <person name="Neilson J.A."/>
            <person name="Onodera N.T."/>
            <person name="Poole A.M."/>
            <person name="Pritham E.J."/>
            <person name="Richards T.A."/>
            <person name="Rocap G."/>
            <person name="Roy S.W."/>
            <person name="Sarai C."/>
            <person name="Schaack S."/>
            <person name="Shirato S."/>
            <person name="Slamovits C.H."/>
            <person name="Spencer D.F."/>
            <person name="Suzuki S."/>
            <person name="Worden A.Z."/>
            <person name="Zauner S."/>
            <person name="Barry K."/>
            <person name="Bell C."/>
            <person name="Bharti A.K."/>
            <person name="Crow J.A."/>
            <person name="Grimwood J."/>
            <person name="Kramer R."/>
            <person name="Lindquist E."/>
            <person name="Lucas S."/>
            <person name="Salamov A."/>
            <person name="McFadden G.I."/>
            <person name="Lane C.E."/>
            <person name="Keeling P.J."/>
            <person name="Gray M.W."/>
            <person name="Grigoriev I.V."/>
            <person name="Archibald J.M."/>
        </authorList>
    </citation>
    <scope>NUCLEOTIDE SEQUENCE</scope>
    <source>
        <strain evidence="2 4">CCMP2712</strain>
    </source>
</reference>
<feature type="chain" id="PRO_5008771867" evidence="1">
    <location>
        <begin position="21"/>
        <end position="234"/>
    </location>
</feature>
<dbReference type="HOGENOM" id="CLU_1187707_0_0_1"/>
<dbReference type="KEGG" id="gtt:GUITHDRAFT_150439"/>
<keyword evidence="4" id="KW-1185">Reference proteome</keyword>
<dbReference type="PaxDb" id="55529-EKX52794"/>
<reference evidence="4" key="2">
    <citation type="submission" date="2012-11" db="EMBL/GenBank/DDBJ databases">
        <authorList>
            <person name="Kuo A."/>
            <person name="Curtis B.A."/>
            <person name="Tanifuji G."/>
            <person name="Burki F."/>
            <person name="Gruber A."/>
            <person name="Irimia M."/>
            <person name="Maruyama S."/>
            <person name="Arias M.C."/>
            <person name="Ball S.G."/>
            <person name="Gile G.H."/>
            <person name="Hirakawa Y."/>
            <person name="Hopkins J.F."/>
            <person name="Rensing S.A."/>
            <person name="Schmutz J."/>
            <person name="Symeonidi A."/>
            <person name="Elias M."/>
            <person name="Eveleigh R.J."/>
            <person name="Herman E.K."/>
            <person name="Klute M.J."/>
            <person name="Nakayama T."/>
            <person name="Obornik M."/>
            <person name="Reyes-Prieto A."/>
            <person name="Armbrust E.V."/>
            <person name="Aves S.J."/>
            <person name="Beiko R.G."/>
            <person name="Coutinho P."/>
            <person name="Dacks J.B."/>
            <person name="Durnford D.G."/>
            <person name="Fast N.M."/>
            <person name="Green B.R."/>
            <person name="Grisdale C."/>
            <person name="Hempe F."/>
            <person name="Henrissat B."/>
            <person name="Hoppner M.P."/>
            <person name="Ishida K.-I."/>
            <person name="Kim E."/>
            <person name="Koreny L."/>
            <person name="Kroth P.G."/>
            <person name="Liu Y."/>
            <person name="Malik S.-B."/>
            <person name="Maier U.G."/>
            <person name="McRose D."/>
            <person name="Mock T."/>
            <person name="Neilson J.A."/>
            <person name="Onodera N.T."/>
            <person name="Poole A.M."/>
            <person name="Pritham E.J."/>
            <person name="Richards T.A."/>
            <person name="Rocap G."/>
            <person name="Roy S.W."/>
            <person name="Sarai C."/>
            <person name="Schaack S."/>
            <person name="Shirato S."/>
            <person name="Slamovits C.H."/>
            <person name="Spencer D.F."/>
            <person name="Suzuki S."/>
            <person name="Worden A.Z."/>
            <person name="Zauner S."/>
            <person name="Barry K."/>
            <person name="Bell C."/>
            <person name="Bharti A.K."/>
            <person name="Crow J.A."/>
            <person name="Grimwood J."/>
            <person name="Kramer R."/>
            <person name="Lindquist E."/>
            <person name="Lucas S."/>
            <person name="Salamov A."/>
            <person name="McFadden G.I."/>
            <person name="Lane C.E."/>
            <person name="Keeling P.J."/>
            <person name="Gray M.W."/>
            <person name="Grigoriev I.V."/>
            <person name="Archibald J.M."/>
        </authorList>
    </citation>
    <scope>NUCLEOTIDE SEQUENCE</scope>
    <source>
        <strain evidence="4">CCMP2712</strain>
    </source>
</reference>
<accession>L1JWV5</accession>
<sequence>MGRMLAMAAAIVPLASPAQAGFPGSSLISPLAASDRACSPLAFHFPAPPCLASPLGRSSFTAPKVAWRTRRVKSASGASLHSNTLLMQEDSGIMMENWKLALEKAAEKWRYRQRETFVDNELYEREWVTPLWMITQEPDLNNLVKYLQEMRLKINDAPDQVHVIQFSRAQIEAAREAFSRMVRSGEMRLHRLCELIGSEIFSTSYSRQVVVVGQRNVGPKGQGQRFQLVQPLSA</sequence>
<keyword evidence="1" id="KW-0732">Signal</keyword>
<feature type="non-terminal residue" evidence="2">
    <location>
        <position position="1"/>
    </location>
</feature>
<proteinExistence type="predicted"/>
<dbReference type="EnsemblProtists" id="EKX52794">
    <property type="protein sequence ID" value="EKX52794"/>
    <property type="gene ID" value="GUITHDRAFT_150439"/>
</dbReference>
<evidence type="ECO:0000256" key="1">
    <source>
        <dbReference type="SAM" id="SignalP"/>
    </source>
</evidence>
<dbReference type="RefSeq" id="XP_005839774.1">
    <property type="nucleotide sequence ID" value="XM_005839717.1"/>
</dbReference>
<dbReference type="EMBL" id="JH992971">
    <property type="protein sequence ID" value="EKX52794.1"/>
    <property type="molecule type" value="Genomic_DNA"/>
</dbReference>
<dbReference type="GeneID" id="17309753"/>
<organism evidence="2">
    <name type="scientific">Guillardia theta (strain CCMP2712)</name>
    <name type="common">Cryptophyte</name>
    <dbReference type="NCBI Taxonomy" id="905079"/>
    <lineage>
        <taxon>Eukaryota</taxon>
        <taxon>Cryptophyceae</taxon>
        <taxon>Pyrenomonadales</taxon>
        <taxon>Geminigeraceae</taxon>
        <taxon>Guillardia</taxon>
    </lineage>
</organism>
<dbReference type="AlphaFoldDB" id="L1JWV5"/>
<evidence type="ECO:0000313" key="4">
    <source>
        <dbReference type="Proteomes" id="UP000011087"/>
    </source>
</evidence>
<reference evidence="3" key="3">
    <citation type="submission" date="2015-06" db="UniProtKB">
        <authorList>
            <consortium name="EnsemblProtists"/>
        </authorList>
    </citation>
    <scope>IDENTIFICATION</scope>
</reference>
<evidence type="ECO:0000313" key="3">
    <source>
        <dbReference type="EnsemblProtists" id="EKX52794"/>
    </source>
</evidence>
<protein>
    <submittedName>
        <fullName evidence="2 3">Uncharacterized protein</fullName>
    </submittedName>
</protein>
<feature type="signal peptide" evidence="1">
    <location>
        <begin position="1"/>
        <end position="20"/>
    </location>
</feature>